<accession>V9F1P4</accession>
<protein>
    <submittedName>
        <fullName evidence="1">Uncharacterized protein</fullName>
    </submittedName>
</protein>
<comment type="caution">
    <text evidence="1">The sequence shown here is derived from an EMBL/GenBank/DDBJ whole genome shotgun (WGS) entry which is preliminary data.</text>
</comment>
<evidence type="ECO:0000313" key="2">
    <source>
        <dbReference type="Proteomes" id="UP000018721"/>
    </source>
</evidence>
<reference evidence="1 2" key="1">
    <citation type="submission" date="2013-11" db="EMBL/GenBank/DDBJ databases">
        <title>The Genome Sequence of Phytophthora parasitica P1569.</title>
        <authorList>
            <consortium name="The Broad Institute Genomics Platform"/>
            <person name="Russ C."/>
            <person name="Tyler B."/>
            <person name="Panabieres F."/>
            <person name="Shan W."/>
            <person name="Tripathy S."/>
            <person name="Grunwald N."/>
            <person name="Machado M."/>
            <person name="Johnson C.S."/>
            <person name="Arredondo F."/>
            <person name="Hong C."/>
            <person name="Coffey M."/>
            <person name="Young S.K."/>
            <person name="Zeng Q."/>
            <person name="Gargeya S."/>
            <person name="Fitzgerald M."/>
            <person name="Abouelleil A."/>
            <person name="Alvarado L."/>
            <person name="Chapman S.B."/>
            <person name="Gainer-Dewar J."/>
            <person name="Goldberg J."/>
            <person name="Griggs A."/>
            <person name="Gujja S."/>
            <person name="Hansen M."/>
            <person name="Howarth C."/>
            <person name="Imamovic A."/>
            <person name="Ireland A."/>
            <person name="Larimer J."/>
            <person name="McCowan C."/>
            <person name="Murphy C."/>
            <person name="Pearson M."/>
            <person name="Poon T.W."/>
            <person name="Priest M."/>
            <person name="Roberts A."/>
            <person name="Saif S."/>
            <person name="Shea T."/>
            <person name="Sykes S."/>
            <person name="Wortman J."/>
            <person name="Nusbaum C."/>
            <person name="Birren B."/>
        </authorList>
    </citation>
    <scope>NUCLEOTIDE SEQUENCE [LARGE SCALE GENOMIC DNA]</scope>
    <source>
        <strain evidence="1 2">P1569</strain>
    </source>
</reference>
<keyword evidence="2" id="KW-1185">Reference proteome</keyword>
<dbReference type="AlphaFoldDB" id="V9F1P4"/>
<evidence type="ECO:0000313" key="1">
    <source>
        <dbReference type="EMBL" id="ETI44262.1"/>
    </source>
</evidence>
<dbReference type="EMBL" id="ANIZ01001897">
    <property type="protein sequence ID" value="ETI44262.1"/>
    <property type="molecule type" value="Genomic_DNA"/>
</dbReference>
<name>V9F1P4_PHYNI</name>
<dbReference type="Proteomes" id="UP000018721">
    <property type="component" value="Unassembled WGS sequence"/>
</dbReference>
<proteinExistence type="predicted"/>
<organism evidence="1 2">
    <name type="scientific">Phytophthora nicotianae P1569</name>
    <dbReference type="NCBI Taxonomy" id="1317065"/>
    <lineage>
        <taxon>Eukaryota</taxon>
        <taxon>Sar</taxon>
        <taxon>Stramenopiles</taxon>
        <taxon>Oomycota</taxon>
        <taxon>Peronosporomycetes</taxon>
        <taxon>Peronosporales</taxon>
        <taxon>Peronosporaceae</taxon>
        <taxon>Phytophthora</taxon>
    </lineage>
</organism>
<gene>
    <name evidence="1" type="ORF">F443_11025</name>
</gene>
<dbReference type="OrthoDB" id="10271936at2759"/>
<sequence>MPMDECSDHLLFLEQIAEDKYRVKARRVGFRYNNNYDEELQMLARIATHHACDLVGGQYTASKQADYTIESEKNFANDIHVDKFYIAKSIRGKLGV</sequence>
<dbReference type="HOGENOM" id="CLU_2364238_0_0_1"/>